<protein>
    <submittedName>
        <fullName evidence="2">Uncharacterized protein</fullName>
    </submittedName>
</protein>
<keyword evidence="1" id="KW-1133">Transmembrane helix</keyword>
<keyword evidence="1" id="KW-0812">Transmembrane</keyword>
<dbReference type="EMBL" id="JYJB01000010">
    <property type="protein sequence ID" value="KJL46038.1"/>
    <property type="molecule type" value="Genomic_DNA"/>
</dbReference>
<dbReference type="AlphaFoldDB" id="A0A0M2HM81"/>
<feature type="transmembrane region" description="Helical" evidence="1">
    <location>
        <begin position="115"/>
        <end position="136"/>
    </location>
</feature>
<keyword evidence="3" id="KW-1185">Reference proteome</keyword>
<feature type="transmembrane region" description="Helical" evidence="1">
    <location>
        <begin position="20"/>
        <end position="50"/>
    </location>
</feature>
<dbReference type="PATRIC" id="fig|273678.4.peg.2663"/>
<sequence>MRANDSVSTGIALSWLVLRAMLLAVVVIGAAVLSPLIGWLIAAVALGVIGAALPQSFAAWGSVACLLIGMMIAGPDLGRTMLAVFVVHAVHVLTTLNLVVPVGARVVVGALRPTLIRFLVVQAIAQPLTLLVMLGATAGVAVIPWAVVAGAAALLALVFLLISSMKAAED</sequence>
<comment type="caution">
    <text evidence="2">The sequence shown here is derived from an EMBL/GenBank/DDBJ whole genome shotgun (WGS) entry which is preliminary data.</text>
</comment>
<gene>
    <name evidence="2" type="ORF">RS84_02658</name>
</gene>
<dbReference type="RefSeq" id="WP_045258283.1">
    <property type="nucleotide sequence ID" value="NZ_JYJB01000010.1"/>
</dbReference>
<feature type="transmembrane region" description="Helical" evidence="1">
    <location>
        <begin position="57"/>
        <end position="75"/>
    </location>
</feature>
<organism evidence="2 3">
    <name type="scientific">Microbacterium hydrocarbonoxydans</name>
    <dbReference type="NCBI Taxonomy" id="273678"/>
    <lineage>
        <taxon>Bacteria</taxon>
        <taxon>Bacillati</taxon>
        <taxon>Actinomycetota</taxon>
        <taxon>Actinomycetes</taxon>
        <taxon>Micrococcales</taxon>
        <taxon>Microbacteriaceae</taxon>
        <taxon>Microbacterium</taxon>
    </lineage>
</organism>
<dbReference type="STRING" id="273678.RS84_02658"/>
<accession>A0A0M2HM81</accession>
<evidence type="ECO:0000256" key="1">
    <source>
        <dbReference type="SAM" id="Phobius"/>
    </source>
</evidence>
<feature type="transmembrane region" description="Helical" evidence="1">
    <location>
        <begin position="81"/>
        <end position="103"/>
    </location>
</feature>
<keyword evidence="1" id="KW-0472">Membrane</keyword>
<evidence type="ECO:0000313" key="2">
    <source>
        <dbReference type="EMBL" id="KJL46038.1"/>
    </source>
</evidence>
<proteinExistence type="predicted"/>
<evidence type="ECO:0000313" key="3">
    <source>
        <dbReference type="Proteomes" id="UP000033900"/>
    </source>
</evidence>
<feature type="transmembrane region" description="Helical" evidence="1">
    <location>
        <begin position="142"/>
        <end position="162"/>
    </location>
</feature>
<reference evidence="2 3" key="1">
    <citation type="submission" date="2015-02" db="EMBL/GenBank/DDBJ databases">
        <title>Draft genome sequences of ten Microbacterium spp. with emphasis on heavy metal contaminated environments.</title>
        <authorList>
            <person name="Corretto E."/>
        </authorList>
    </citation>
    <scope>NUCLEOTIDE SEQUENCE [LARGE SCALE GENOMIC DNA]</scope>
    <source>
        <strain evidence="2 3">SA35</strain>
    </source>
</reference>
<dbReference type="Proteomes" id="UP000033900">
    <property type="component" value="Unassembled WGS sequence"/>
</dbReference>
<name>A0A0M2HM81_9MICO</name>